<name>A0AA43XKH0_9CLOT</name>
<dbReference type="RefSeq" id="WP_160720854.1">
    <property type="nucleotide sequence ID" value="NZ_SUMG01000007.1"/>
</dbReference>
<sequence>MAESRENKYDQHFRLDLEGAVAYTREVLDFFSKDAKLKGEEIGDGNINYVFRVWEEGGEEKRSIILKQGDSLLRSSGRPLDIRRTEIEAKALMGYDKRSIGLSPRVYQFDPVMSLIAMEDLYDHENLRKGLLAAKVYPQLSEDITTFIARNTLLTSDLAMDPKEKKKSQREFVNPDMCDITEDLVFTEPFTDYKGRNVVLPENMEFVERELYKDRDLHLEAGKLKEIFMNRGEALIHGDLHTGSIFVTEESTRVLDAEFAFYGPIAYDLGNFLGNLFFPMAYHRLVNLEEEKNLTREMDFLVWLEQTIVAVVDRFVHKWKRLYESRVTDSLYKQEAYRDWYLDRILGESMAMAGLEIIRRIVGDAKVEDIENIKDLEKRVKVERVLILTGKEFVKEGKSFKDGRDLIEGFEKAIYDTEKMEENADDTN</sequence>
<dbReference type="InterPro" id="IPR009212">
    <property type="entry name" value="Methylthioribose_kinase"/>
</dbReference>
<keyword evidence="10" id="KW-1185">Reference proteome</keyword>
<proteinExistence type="inferred from homology"/>
<evidence type="ECO:0000313" key="9">
    <source>
        <dbReference type="EMBL" id="NBG88367.1"/>
    </source>
</evidence>
<dbReference type="Gene3D" id="3.30.200.20">
    <property type="entry name" value="Phosphorylase Kinase, domain 1"/>
    <property type="match status" value="1"/>
</dbReference>
<reference evidence="9 10" key="1">
    <citation type="submission" date="2019-04" db="EMBL/GenBank/DDBJ databases">
        <title>Isachenkonia alkalipeptolytica gen. nov. sp. nov. a new anaerobic, alkiliphilic organothrophic bacterium capable to reduce synthesized ferrihydrite isolated from a soda lake.</title>
        <authorList>
            <person name="Toshchakov S.V."/>
            <person name="Zavarzina D.G."/>
            <person name="Zhilina T.N."/>
            <person name="Kostrikina N.A."/>
            <person name="Kublanov I.V."/>
        </authorList>
    </citation>
    <scope>NUCLEOTIDE SEQUENCE [LARGE SCALE GENOMIC DNA]</scope>
    <source>
        <strain evidence="9 10">Z-1701</strain>
    </source>
</reference>
<feature type="domain" description="Aminoglycoside phosphotransferase" evidence="8">
    <location>
        <begin position="230"/>
        <end position="279"/>
    </location>
</feature>
<dbReference type="NCBIfam" id="TIGR01767">
    <property type="entry name" value="MTRK"/>
    <property type="match status" value="1"/>
</dbReference>
<dbReference type="GO" id="GO:0009086">
    <property type="term" value="P:methionine biosynthetic process"/>
    <property type="evidence" value="ECO:0007669"/>
    <property type="project" value="InterPro"/>
</dbReference>
<evidence type="ECO:0000256" key="5">
    <source>
        <dbReference type="ARBA" id="ARBA00022741"/>
    </source>
</evidence>
<dbReference type="Proteomes" id="UP000449710">
    <property type="component" value="Unassembled WGS sequence"/>
</dbReference>
<dbReference type="InterPro" id="IPR011009">
    <property type="entry name" value="Kinase-like_dom_sf"/>
</dbReference>
<comment type="caution">
    <text evidence="9">The sequence shown here is derived from an EMBL/GenBank/DDBJ whole genome shotgun (WGS) entry which is preliminary data.</text>
</comment>
<dbReference type="EC" id="2.7.1.100" evidence="3"/>
<dbReference type="PANTHER" id="PTHR34273:SF2">
    <property type="entry name" value="METHYLTHIORIBOSE KINASE"/>
    <property type="match status" value="1"/>
</dbReference>
<evidence type="ECO:0000256" key="4">
    <source>
        <dbReference type="ARBA" id="ARBA00022679"/>
    </source>
</evidence>
<dbReference type="AlphaFoldDB" id="A0AA43XKH0"/>
<evidence type="ECO:0000256" key="2">
    <source>
        <dbReference type="ARBA" id="ARBA00011738"/>
    </source>
</evidence>
<dbReference type="EMBL" id="SUMG01000007">
    <property type="protein sequence ID" value="NBG88367.1"/>
    <property type="molecule type" value="Genomic_DNA"/>
</dbReference>
<accession>A0AA43XKH0</accession>
<dbReference type="GO" id="GO:0005524">
    <property type="term" value="F:ATP binding"/>
    <property type="evidence" value="ECO:0007669"/>
    <property type="project" value="UniProtKB-KW"/>
</dbReference>
<organism evidence="9 10">
    <name type="scientific">Isachenkonia alkalipeptolytica</name>
    <dbReference type="NCBI Taxonomy" id="2565777"/>
    <lineage>
        <taxon>Bacteria</taxon>
        <taxon>Bacillati</taxon>
        <taxon>Bacillota</taxon>
        <taxon>Clostridia</taxon>
        <taxon>Eubacteriales</taxon>
        <taxon>Clostridiaceae</taxon>
        <taxon>Isachenkonia</taxon>
    </lineage>
</organism>
<evidence type="ECO:0000256" key="1">
    <source>
        <dbReference type="ARBA" id="ARBA00010165"/>
    </source>
</evidence>
<evidence type="ECO:0000256" key="7">
    <source>
        <dbReference type="ARBA" id="ARBA00022840"/>
    </source>
</evidence>
<evidence type="ECO:0000256" key="3">
    <source>
        <dbReference type="ARBA" id="ARBA00012128"/>
    </source>
</evidence>
<dbReference type="InterPro" id="IPR002575">
    <property type="entry name" value="Aminoglycoside_PTrfase"/>
</dbReference>
<evidence type="ECO:0000259" key="8">
    <source>
        <dbReference type="Pfam" id="PF01636"/>
    </source>
</evidence>
<dbReference type="PIRSF" id="PIRSF031134">
    <property type="entry name" value="MTRK"/>
    <property type="match status" value="1"/>
</dbReference>
<protein>
    <recommendedName>
        <fullName evidence="3">S-methyl-5-thioribose kinase</fullName>
        <ecNumber evidence="3">2.7.1.100</ecNumber>
    </recommendedName>
</protein>
<comment type="similarity">
    <text evidence="1">Belongs to the methylthioribose kinase family.</text>
</comment>
<dbReference type="Pfam" id="PF01636">
    <property type="entry name" value="APH"/>
    <property type="match status" value="1"/>
</dbReference>
<dbReference type="Gene3D" id="3.90.1200.10">
    <property type="match status" value="1"/>
</dbReference>
<dbReference type="PANTHER" id="PTHR34273">
    <property type="entry name" value="METHYLTHIORIBOSE KINASE"/>
    <property type="match status" value="1"/>
</dbReference>
<dbReference type="GO" id="GO:0046522">
    <property type="term" value="F:S-methyl-5-thioribose kinase activity"/>
    <property type="evidence" value="ECO:0007669"/>
    <property type="project" value="UniProtKB-EC"/>
</dbReference>
<keyword evidence="5" id="KW-0547">Nucleotide-binding</keyword>
<gene>
    <name evidence="9" type="ORF">ISALK_07610</name>
</gene>
<evidence type="ECO:0000256" key="6">
    <source>
        <dbReference type="ARBA" id="ARBA00022777"/>
    </source>
</evidence>
<dbReference type="SUPFAM" id="SSF56112">
    <property type="entry name" value="Protein kinase-like (PK-like)"/>
    <property type="match status" value="1"/>
</dbReference>
<keyword evidence="7" id="KW-0067">ATP-binding</keyword>
<comment type="subunit">
    <text evidence="2">Homodimer.</text>
</comment>
<evidence type="ECO:0000313" key="10">
    <source>
        <dbReference type="Proteomes" id="UP000449710"/>
    </source>
</evidence>
<keyword evidence="4 9" id="KW-0808">Transferase</keyword>
<keyword evidence="6 9" id="KW-0418">Kinase</keyword>